<evidence type="ECO:0000313" key="2">
    <source>
        <dbReference type="Proteomes" id="UP000029640"/>
    </source>
</evidence>
<dbReference type="Pfam" id="PF13620">
    <property type="entry name" value="CarboxypepD_reg"/>
    <property type="match status" value="1"/>
</dbReference>
<proteinExistence type="predicted"/>
<dbReference type="PANTHER" id="PTHR40274">
    <property type="entry name" value="VIRGINIAMYCIN B LYASE"/>
    <property type="match status" value="1"/>
</dbReference>
<dbReference type="Pfam" id="PF24684">
    <property type="entry name" value="Vgb_lyase"/>
    <property type="match status" value="1"/>
</dbReference>
<dbReference type="RefSeq" id="WP_035513856.1">
    <property type="nucleotide sequence ID" value="NZ_KN234746.1"/>
</dbReference>
<accession>A0A095X245</accession>
<keyword evidence="2" id="KW-1185">Reference proteome</keyword>
<evidence type="ECO:0008006" key="3">
    <source>
        <dbReference type="Google" id="ProtNLM"/>
    </source>
</evidence>
<dbReference type="Proteomes" id="UP000029640">
    <property type="component" value="Unassembled WGS sequence"/>
</dbReference>
<protein>
    <recommendedName>
        <fullName evidence="3">Streptogramin lyase</fullName>
    </recommendedName>
</protein>
<organism evidence="1 2">
    <name type="scientific">Pseudohaliea rubra DSM 19751</name>
    <dbReference type="NCBI Taxonomy" id="1265313"/>
    <lineage>
        <taxon>Bacteria</taxon>
        <taxon>Pseudomonadati</taxon>
        <taxon>Pseudomonadota</taxon>
        <taxon>Gammaproteobacteria</taxon>
        <taxon>Cellvibrionales</taxon>
        <taxon>Halieaceae</taxon>
        <taxon>Pseudohaliea</taxon>
    </lineage>
</organism>
<name>A0A095X245_9GAMM</name>
<dbReference type="PROSITE" id="PS51257">
    <property type="entry name" value="PROKAR_LIPOPROTEIN"/>
    <property type="match status" value="1"/>
</dbReference>
<dbReference type="InterPro" id="IPR008969">
    <property type="entry name" value="CarboxyPept-like_regulatory"/>
</dbReference>
<sequence length="542" mass="58198">MIKRIRPGCRSAIVGAALALFMTGCERNPTTGPVSTPSAANTPAALIVTTADGSPLAGAMVSAALDAQRTVTRFTDTDGTLTLASLPADVASITVRYPGLASRTLAPVPGKVALAPDPAFLRTLPSSRWLSLLPEGERKREFTVNCGTCHELSHDRIMIDGRPRTKDEWLAAIAMMRAMDAYEVIPPDFDDAAYAAWLADSLSAERIATLTPAPRENAAALGAIEITEYALPQDDSLPHDLVIGPAGRIWITAFFYDELWALDPATGAIETFSADDRPAVNAQPRALKFDDDGTLWVVNGGTEAVLRFDPASGDYEEIAVGMYAHSLDIDPAGDIWVNDYFAAEERIARVAAADSTVTTIAVPPARRPASEGLPLPYGLQVDGAGRLYSTQLAANTLVRYDTRSGAGTLFEMPAANSGPRRPGLDSADGLWIPEFNTGYLAYFDPDRERFDRIRLGSSSLGLYDVEVNQANDDIWTTGSLASTLIRYRHGDGSILSVPLPTEPAYTRHIAVDEATGAVWTAYSSLPAATPRVARLRFLDQKD</sequence>
<dbReference type="EMBL" id="AUVB01000013">
    <property type="protein sequence ID" value="KGE04959.1"/>
    <property type="molecule type" value="Genomic_DNA"/>
</dbReference>
<dbReference type="eggNOG" id="COG4257">
    <property type="taxonomic scope" value="Bacteria"/>
</dbReference>
<dbReference type="AlphaFoldDB" id="A0A095X245"/>
<reference evidence="1 2" key="1">
    <citation type="journal article" date="2014" name="Genome Announc.">
        <title>Genome Sequence of Gammaproteobacterial Pseudohaliea rubra Type Strain DSM 19751, Isolated from Coastal Seawater of the Mediterranean Sea.</title>
        <authorList>
            <person name="Spring S."/>
            <person name="Fiebig A."/>
            <person name="Riedel T."/>
            <person name="Goker M."/>
            <person name="Klenk H.P."/>
        </authorList>
    </citation>
    <scope>NUCLEOTIDE SEQUENCE [LARGE SCALE GENOMIC DNA]</scope>
    <source>
        <strain evidence="1 2">DSM 19751</strain>
    </source>
</reference>
<dbReference type="HOGENOM" id="CLU_417204_0_0_6"/>
<gene>
    <name evidence="1" type="ORF">HRUBRA_00432</name>
</gene>
<dbReference type="SUPFAM" id="SSF49464">
    <property type="entry name" value="Carboxypeptidase regulatory domain-like"/>
    <property type="match status" value="1"/>
</dbReference>
<comment type="caution">
    <text evidence="1">The sequence shown here is derived from an EMBL/GenBank/DDBJ whole genome shotgun (WGS) entry which is preliminary data.</text>
</comment>
<dbReference type="OrthoDB" id="9812926at2"/>
<dbReference type="PANTHER" id="PTHR40274:SF3">
    <property type="entry name" value="VIRGINIAMYCIN B LYASE"/>
    <property type="match status" value="1"/>
</dbReference>
<dbReference type="InterPro" id="IPR015943">
    <property type="entry name" value="WD40/YVTN_repeat-like_dom_sf"/>
</dbReference>
<dbReference type="InterPro" id="IPR051344">
    <property type="entry name" value="Vgb"/>
</dbReference>
<evidence type="ECO:0000313" key="1">
    <source>
        <dbReference type="EMBL" id="KGE04959.1"/>
    </source>
</evidence>
<dbReference type="Gene3D" id="2.130.10.10">
    <property type="entry name" value="YVTN repeat-like/Quinoprotein amine dehydrogenase"/>
    <property type="match status" value="2"/>
</dbReference>
<dbReference type="STRING" id="1265313.HRUBRA_00432"/>
<dbReference type="SUPFAM" id="SSF63829">
    <property type="entry name" value="Calcium-dependent phosphotriesterase"/>
    <property type="match status" value="1"/>
</dbReference>